<keyword evidence="3" id="KW-0808">Transferase</keyword>
<dbReference type="SUPFAM" id="SSF47336">
    <property type="entry name" value="ACP-like"/>
    <property type="match status" value="1"/>
</dbReference>
<dbReference type="InterPro" id="IPR029063">
    <property type="entry name" value="SAM-dependent_MTases_sf"/>
</dbReference>
<keyword evidence="5" id="KW-0560">Oxidoreductase</keyword>
<dbReference type="HOGENOM" id="CLU_000022_31_8_1"/>
<dbReference type="SUPFAM" id="SSF50129">
    <property type="entry name" value="GroES-like"/>
    <property type="match status" value="1"/>
</dbReference>
<dbReference type="Gene3D" id="1.10.1200.10">
    <property type="entry name" value="ACP-like"/>
    <property type="match status" value="1"/>
</dbReference>
<keyword evidence="2" id="KW-0597">Phosphoprotein</keyword>
<dbReference type="InterPro" id="IPR050444">
    <property type="entry name" value="Polyketide_Synthase"/>
</dbReference>
<dbReference type="SMART" id="SM00822">
    <property type="entry name" value="PKS_KR"/>
    <property type="match status" value="1"/>
</dbReference>
<dbReference type="Pfam" id="PF08242">
    <property type="entry name" value="Methyltransf_12"/>
    <property type="match status" value="1"/>
</dbReference>
<dbReference type="InterPro" id="IPR020843">
    <property type="entry name" value="ER"/>
</dbReference>
<feature type="domain" description="Carrier" evidence="7">
    <location>
        <begin position="1034"/>
        <end position="1111"/>
    </location>
</feature>
<dbReference type="Pfam" id="PF13602">
    <property type="entry name" value="ADH_zinc_N_2"/>
    <property type="match status" value="1"/>
</dbReference>
<keyword evidence="4" id="KW-0521">NADP</keyword>
<dbReference type="PANTHER" id="PTHR45681">
    <property type="entry name" value="POLYKETIDE SYNTHASE 44-RELATED"/>
    <property type="match status" value="1"/>
</dbReference>
<dbReference type="PROSITE" id="PS50075">
    <property type="entry name" value="CARRIER"/>
    <property type="match status" value="1"/>
</dbReference>
<keyword evidence="9" id="KW-1185">Reference proteome</keyword>
<name>M7STM8_EUTLA</name>
<evidence type="ECO:0000259" key="7">
    <source>
        <dbReference type="PROSITE" id="PS50075"/>
    </source>
</evidence>
<dbReference type="Pfam" id="PF08659">
    <property type="entry name" value="KR"/>
    <property type="match status" value="1"/>
</dbReference>
<dbReference type="InterPro" id="IPR020806">
    <property type="entry name" value="PKS_PP-bd"/>
</dbReference>
<dbReference type="InterPro" id="IPR011032">
    <property type="entry name" value="GroES-like_sf"/>
</dbReference>
<dbReference type="InterPro" id="IPR036291">
    <property type="entry name" value="NAD(P)-bd_dom_sf"/>
</dbReference>
<dbReference type="Gene3D" id="3.90.180.10">
    <property type="entry name" value="Medium-chain alcohol dehydrogenases, catalytic domain"/>
    <property type="match status" value="1"/>
</dbReference>
<dbReference type="GO" id="GO:1901336">
    <property type="term" value="P:lactone biosynthetic process"/>
    <property type="evidence" value="ECO:0007669"/>
    <property type="project" value="UniProtKB-ARBA"/>
</dbReference>
<dbReference type="AlphaFoldDB" id="M7STM8"/>
<evidence type="ECO:0000256" key="4">
    <source>
        <dbReference type="ARBA" id="ARBA00022857"/>
    </source>
</evidence>
<dbReference type="EMBL" id="KB706335">
    <property type="protein sequence ID" value="EMR67873.1"/>
    <property type="molecule type" value="Genomic_DNA"/>
</dbReference>
<dbReference type="FunFam" id="3.40.50.720:FF:000209">
    <property type="entry name" value="Polyketide synthase Pks12"/>
    <property type="match status" value="1"/>
</dbReference>
<dbReference type="Pfam" id="PF00550">
    <property type="entry name" value="PP-binding"/>
    <property type="match status" value="1"/>
</dbReference>
<dbReference type="InterPro" id="IPR036736">
    <property type="entry name" value="ACP-like_sf"/>
</dbReference>
<dbReference type="SUPFAM" id="SSF51735">
    <property type="entry name" value="NAD(P)-binding Rossmann-fold domains"/>
    <property type="match status" value="2"/>
</dbReference>
<dbReference type="OrthoDB" id="329835at2759"/>
<organism evidence="8 9">
    <name type="scientific">Eutypa lata (strain UCR-EL1)</name>
    <name type="common">Grapevine dieback disease fungus</name>
    <name type="synonym">Eutypa armeniacae</name>
    <dbReference type="NCBI Taxonomy" id="1287681"/>
    <lineage>
        <taxon>Eukaryota</taxon>
        <taxon>Fungi</taxon>
        <taxon>Dikarya</taxon>
        <taxon>Ascomycota</taxon>
        <taxon>Pezizomycotina</taxon>
        <taxon>Sordariomycetes</taxon>
        <taxon>Xylariomycetidae</taxon>
        <taxon>Xylariales</taxon>
        <taxon>Diatrypaceae</taxon>
        <taxon>Eutypa</taxon>
    </lineage>
</organism>
<dbReference type="InterPro" id="IPR013968">
    <property type="entry name" value="PKS_KR"/>
</dbReference>
<dbReference type="InterPro" id="IPR057326">
    <property type="entry name" value="KR_dom"/>
</dbReference>
<evidence type="ECO:0000256" key="5">
    <source>
        <dbReference type="ARBA" id="ARBA00023002"/>
    </source>
</evidence>
<dbReference type="eggNOG" id="KOG1202">
    <property type="taxonomic scope" value="Eukaryota"/>
</dbReference>
<dbReference type="GO" id="GO:0030639">
    <property type="term" value="P:polyketide biosynthetic process"/>
    <property type="evidence" value="ECO:0007669"/>
    <property type="project" value="UniProtKB-ARBA"/>
</dbReference>
<keyword evidence="1" id="KW-0596">Phosphopantetheine</keyword>
<proteinExistence type="predicted"/>
<dbReference type="InterPro" id="IPR006162">
    <property type="entry name" value="Ppantetheine_attach_site"/>
</dbReference>
<gene>
    <name evidence="8" type="ORF">UCREL1_5122</name>
</gene>
<dbReference type="STRING" id="1287681.M7STM8"/>
<evidence type="ECO:0000256" key="3">
    <source>
        <dbReference type="ARBA" id="ARBA00022679"/>
    </source>
</evidence>
<evidence type="ECO:0000313" key="9">
    <source>
        <dbReference type="Proteomes" id="UP000012174"/>
    </source>
</evidence>
<keyword evidence="6" id="KW-0511">Multifunctional enzyme</keyword>
<evidence type="ECO:0000313" key="8">
    <source>
        <dbReference type="EMBL" id="EMR67873.1"/>
    </source>
</evidence>
<dbReference type="InterPro" id="IPR009081">
    <property type="entry name" value="PP-bd_ACP"/>
</dbReference>
<evidence type="ECO:0000256" key="1">
    <source>
        <dbReference type="ARBA" id="ARBA00022450"/>
    </source>
</evidence>
<dbReference type="InterPro" id="IPR056501">
    <property type="entry name" value="NAD-bd_HRPKS_sdrA"/>
</dbReference>
<accession>M7STM8</accession>
<protein>
    <submittedName>
        <fullName evidence="8">Putative polyketide synthase protein</fullName>
    </submittedName>
</protein>
<reference evidence="9" key="1">
    <citation type="journal article" date="2013" name="Genome Announc.">
        <title>Draft genome sequence of the grapevine dieback fungus Eutypa lata UCR-EL1.</title>
        <authorList>
            <person name="Blanco-Ulate B."/>
            <person name="Rolshausen P.E."/>
            <person name="Cantu D."/>
        </authorList>
    </citation>
    <scope>NUCLEOTIDE SEQUENCE [LARGE SCALE GENOMIC DNA]</scope>
    <source>
        <strain evidence="9">UCR-EL1</strain>
    </source>
</reference>
<evidence type="ECO:0000256" key="6">
    <source>
        <dbReference type="ARBA" id="ARBA00023268"/>
    </source>
</evidence>
<dbReference type="Pfam" id="PF23114">
    <property type="entry name" value="NAD-bd_HRPKS_sdrA"/>
    <property type="match status" value="1"/>
</dbReference>
<sequence>MGLALDELTEEEFNNVPLGLQKYVPAMKYHLEHTWDYRSMRTTLMTDINTLLRQCEEELPELSLYSVVSSKLPSLLRGKLDPVSLFYSSELTGELYKEVFRLVCDDRLQRFLALAAHEKPSLRIIEVGSGTGGLTRYILDYLGELEKKTGTSRFSQYVYTDVSPAFFDHSREKFQEFEDRMLFQTFDLNHDISDQGFEPESYDLVIAGSVIHATADIAFTLGNLRRLLKPGGRLINLEMVAKDSPALNIVFGTLPDWWVGKEKWRAHGPLLAECQWDEISRKTGFSGNDLVLRDFKDQSCHTASLIITTAVELQENARSHNSRFVIIVDQTSQLHISMAQVLCKGGPSMVLTLNDVKTVDLFKDDIVVCLLEVGTSFLAALSKEDFEGMQSLVLRTDNLLWASVSYSEDENYPYHDVMLGFLRTLRSEAVERRIVTLNIETTRQLPLQTQADYINQVLTCSFDTTSSEVEFVVRNGYLTTARLTEEVAMEQDMWSLLRPHHRSEAWLPGPALKLSVMRPGELDSLQFTEDDLLHQMELGPDEIEIEAKAWALSFRDVFLALARLEGENFGFECTGIVTRVGDACRGGKIQPGHRVCLTALGSMCTFPRAPTTSVFALPDDVSFEQGVSAIAPGVTAYYALIDQARLQRGEKILIHSGAGGTGQMAISIAQMIGAEVFVTVGFDDKKQLLVDLGIPEDHIFYSRNTSFAKDIMHATDGVGVDVVLNSISGEGLQASWECVAPFGRFVEIGKTDVMENSSLPMSGFAKNVSFSTVDLHHMIKARPQLVNTTTEALLDLLAEGKIRYPGPLHVYPVSDVEGAFRYMQSGKNTGRIVINIDRSDVVSDAVFHNMSHAQWEATIASKVHSSWNLHTLLPDLDFFVLLSSLSGTLGSVAQSNYAAGCTFQDSLARFRASRGQKAVSLDIGWMRTIGVIAESQNYENYRRNVRDMIPLEEEEFLAVLNICCSPSHPSDKSQILIGMVTPAYFLAKGETPIETVQRPLFSTFARIPLAPNMQGGKMLVDAATLFKQATDPEMKAGVLVRELSAKLARALNMAADDVQPEKVLSDYGVDSLMAVELRNWIAKEFQAAVAVFDIMGNMTIEEIGRLVVERTKVEGIK</sequence>
<dbReference type="CDD" id="cd02440">
    <property type="entry name" value="AdoMet_MTases"/>
    <property type="match status" value="1"/>
</dbReference>
<dbReference type="InterPro" id="IPR013217">
    <property type="entry name" value="Methyltransf_12"/>
</dbReference>
<dbReference type="GO" id="GO:0016491">
    <property type="term" value="F:oxidoreductase activity"/>
    <property type="evidence" value="ECO:0007669"/>
    <property type="project" value="UniProtKB-KW"/>
</dbReference>
<dbReference type="Gene3D" id="3.40.50.150">
    <property type="entry name" value="Vaccinia Virus protein VP39"/>
    <property type="match status" value="1"/>
</dbReference>
<dbReference type="SMART" id="SM00829">
    <property type="entry name" value="PKS_ER"/>
    <property type="match status" value="1"/>
</dbReference>
<dbReference type="KEGG" id="ela:UCREL1_5122"/>
<dbReference type="CDD" id="cd05195">
    <property type="entry name" value="enoyl_red"/>
    <property type="match status" value="1"/>
</dbReference>
<dbReference type="GO" id="GO:0016740">
    <property type="term" value="F:transferase activity"/>
    <property type="evidence" value="ECO:0007669"/>
    <property type="project" value="UniProtKB-KW"/>
</dbReference>
<dbReference type="SMART" id="SM00823">
    <property type="entry name" value="PKS_PP"/>
    <property type="match status" value="1"/>
</dbReference>
<dbReference type="Proteomes" id="UP000012174">
    <property type="component" value="Unassembled WGS sequence"/>
</dbReference>
<dbReference type="PROSITE" id="PS00012">
    <property type="entry name" value="PHOSPHOPANTETHEINE"/>
    <property type="match status" value="1"/>
</dbReference>
<dbReference type="PANTHER" id="PTHR45681:SF6">
    <property type="entry name" value="POLYKETIDE SYNTHASE 37"/>
    <property type="match status" value="1"/>
</dbReference>
<evidence type="ECO:0000256" key="2">
    <source>
        <dbReference type="ARBA" id="ARBA00022553"/>
    </source>
</evidence>
<dbReference type="GO" id="GO:0031177">
    <property type="term" value="F:phosphopantetheine binding"/>
    <property type="evidence" value="ECO:0007669"/>
    <property type="project" value="InterPro"/>
</dbReference>
<dbReference type="Gene3D" id="3.40.50.720">
    <property type="entry name" value="NAD(P)-binding Rossmann-like Domain"/>
    <property type="match status" value="2"/>
</dbReference>
<dbReference type="SUPFAM" id="SSF53335">
    <property type="entry name" value="S-adenosyl-L-methionine-dependent methyltransferases"/>
    <property type="match status" value="1"/>
</dbReference>